<dbReference type="AlphaFoldDB" id="A0A916Y6C8"/>
<gene>
    <name evidence="2" type="ORF">GCM10011343_23740</name>
</gene>
<name>A0A916Y6C8_9FLAO</name>
<keyword evidence="1" id="KW-0472">Membrane</keyword>
<evidence type="ECO:0000256" key="1">
    <source>
        <dbReference type="SAM" id="Phobius"/>
    </source>
</evidence>
<accession>A0A916Y6C8</accession>
<reference evidence="2" key="1">
    <citation type="journal article" date="2014" name="Int. J. Syst. Evol. Microbiol.">
        <title>Complete genome sequence of Corynebacterium casei LMG S-19264T (=DSM 44701T), isolated from a smear-ripened cheese.</title>
        <authorList>
            <consortium name="US DOE Joint Genome Institute (JGI-PGF)"/>
            <person name="Walter F."/>
            <person name="Albersmeier A."/>
            <person name="Kalinowski J."/>
            <person name="Ruckert C."/>
        </authorList>
    </citation>
    <scope>NUCLEOTIDE SEQUENCE</scope>
    <source>
        <strain evidence="2">CGMCC 1.12506</strain>
    </source>
</reference>
<sequence>MEKQKLPNQTAIIILGLTSFVGCCCTNGVLGVILAYIGLHLAKKDEKLYAENPEVYDIGSLSTWKTVNLISLIISALFVVWLIYALATGGFNESMEQYQKIIEQLQNQ</sequence>
<keyword evidence="1" id="KW-0812">Transmembrane</keyword>
<organism evidence="2 3">
    <name type="scientific">Flavobacterium orientale</name>
    <dbReference type="NCBI Taxonomy" id="1756020"/>
    <lineage>
        <taxon>Bacteria</taxon>
        <taxon>Pseudomonadati</taxon>
        <taxon>Bacteroidota</taxon>
        <taxon>Flavobacteriia</taxon>
        <taxon>Flavobacteriales</taxon>
        <taxon>Flavobacteriaceae</taxon>
        <taxon>Flavobacterium</taxon>
    </lineage>
</organism>
<protein>
    <recommendedName>
        <fullName evidence="4">Interferon-induced transmembrane protein</fullName>
    </recommendedName>
</protein>
<dbReference type="RefSeq" id="WP_188362800.1">
    <property type="nucleotide sequence ID" value="NZ_BMFG01000010.1"/>
</dbReference>
<dbReference type="Proteomes" id="UP000625735">
    <property type="component" value="Unassembled WGS sequence"/>
</dbReference>
<comment type="caution">
    <text evidence="2">The sequence shown here is derived from an EMBL/GenBank/DDBJ whole genome shotgun (WGS) entry which is preliminary data.</text>
</comment>
<feature type="transmembrane region" description="Helical" evidence="1">
    <location>
        <begin position="69"/>
        <end position="91"/>
    </location>
</feature>
<feature type="transmembrane region" description="Helical" evidence="1">
    <location>
        <begin position="12"/>
        <end position="39"/>
    </location>
</feature>
<keyword evidence="3" id="KW-1185">Reference proteome</keyword>
<dbReference type="EMBL" id="BMFG01000010">
    <property type="protein sequence ID" value="GGD32967.1"/>
    <property type="molecule type" value="Genomic_DNA"/>
</dbReference>
<dbReference type="PROSITE" id="PS51257">
    <property type="entry name" value="PROKAR_LIPOPROTEIN"/>
    <property type="match status" value="1"/>
</dbReference>
<evidence type="ECO:0008006" key="4">
    <source>
        <dbReference type="Google" id="ProtNLM"/>
    </source>
</evidence>
<evidence type="ECO:0000313" key="2">
    <source>
        <dbReference type="EMBL" id="GGD32967.1"/>
    </source>
</evidence>
<keyword evidence="1" id="KW-1133">Transmembrane helix</keyword>
<reference evidence="2" key="2">
    <citation type="submission" date="2020-09" db="EMBL/GenBank/DDBJ databases">
        <authorList>
            <person name="Sun Q."/>
            <person name="Zhou Y."/>
        </authorList>
    </citation>
    <scope>NUCLEOTIDE SEQUENCE</scope>
    <source>
        <strain evidence="2">CGMCC 1.12506</strain>
    </source>
</reference>
<dbReference type="NCBIfam" id="NF040945">
    <property type="entry name" value="CCC_membrane"/>
    <property type="match status" value="1"/>
</dbReference>
<proteinExistence type="predicted"/>
<evidence type="ECO:0000313" key="3">
    <source>
        <dbReference type="Proteomes" id="UP000625735"/>
    </source>
</evidence>